<evidence type="ECO:0000313" key="3">
    <source>
        <dbReference type="EMBL" id="KAL3266729.1"/>
    </source>
</evidence>
<comment type="caution">
    <text evidence="3">The sequence shown here is derived from an EMBL/GenBank/DDBJ whole genome shotgun (WGS) entry which is preliminary data.</text>
</comment>
<evidence type="ECO:0000256" key="1">
    <source>
        <dbReference type="SAM" id="MobiDB-lite"/>
    </source>
</evidence>
<feature type="chain" id="PRO_5044874938" description="DUF4794 domain-containing protein" evidence="2">
    <location>
        <begin position="18"/>
        <end position="228"/>
    </location>
</feature>
<feature type="signal peptide" evidence="2">
    <location>
        <begin position="1"/>
        <end position="17"/>
    </location>
</feature>
<proteinExistence type="predicted"/>
<dbReference type="AlphaFoldDB" id="A0ABD2MK70"/>
<keyword evidence="4" id="KW-1185">Reference proteome</keyword>
<evidence type="ECO:0000313" key="4">
    <source>
        <dbReference type="Proteomes" id="UP001516400"/>
    </source>
</evidence>
<organism evidence="3 4">
    <name type="scientific">Cryptolaemus montrouzieri</name>
    <dbReference type="NCBI Taxonomy" id="559131"/>
    <lineage>
        <taxon>Eukaryota</taxon>
        <taxon>Metazoa</taxon>
        <taxon>Ecdysozoa</taxon>
        <taxon>Arthropoda</taxon>
        <taxon>Hexapoda</taxon>
        <taxon>Insecta</taxon>
        <taxon>Pterygota</taxon>
        <taxon>Neoptera</taxon>
        <taxon>Endopterygota</taxon>
        <taxon>Coleoptera</taxon>
        <taxon>Polyphaga</taxon>
        <taxon>Cucujiformia</taxon>
        <taxon>Coccinelloidea</taxon>
        <taxon>Coccinellidae</taxon>
        <taxon>Scymninae</taxon>
        <taxon>Scymnini</taxon>
        <taxon>Cryptolaemus</taxon>
    </lineage>
</organism>
<feature type="compositionally biased region" description="Polar residues" evidence="1">
    <location>
        <begin position="87"/>
        <end position="100"/>
    </location>
</feature>
<name>A0ABD2MK70_9CUCU</name>
<gene>
    <name evidence="3" type="ORF">HHI36_010890</name>
</gene>
<evidence type="ECO:0008006" key="5">
    <source>
        <dbReference type="Google" id="ProtNLM"/>
    </source>
</evidence>
<feature type="region of interest" description="Disordered" evidence="1">
    <location>
        <begin position="18"/>
        <end position="137"/>
    </location>
</feature>
<feature type="compositionally biased region" description="Pro residues" evidence="1">
    <location>
        <begin position="62"/>
        <end position="82"/>
    </location>
</feature>
<feature type="compositionally biased region" description="Basic and acidic residues" evidence="1">
    <location>
        <begin position="106"/>
        <end position="126"/>
    </location>
</feature>
<protein>
    <recommendedName>
        <fullName evidence="5">DUF4794 domain-containing protein</fullName>
    </recommendedName>
</protein>
<dbReference type="EMBL" id="JABFTP020000001">
    <property type="protein sequence ID" value="KAL3266729.1"/>
    <property type="molecule type" value="Genomic_DNA"/>
</dbReference>
<dbReference type="Proteomes" id="UP001516400">
    <property type="component" value="Unassembled WGS sequence"/>
</dbReference>
<feature type="compositionally biased region" description="Polar residues" evidence="1">
    <location>
        <begin position="127"/>
        <end position="136"/>
    </location>
</feature>
<keyword evidence="2" id="KW-0732">Signal</keyword>
<reference evidence="3 4" key="1">
    <citation type="journal article" date="2021" name="BMC Biol.">
        <title>Horizontally acquired antibacterial genes associated with adaptive radiation of ladybird beetles.</title>
        <authorList>
            <person name="Li H.S."/>
            <person name="Tang X.F."/>
            <person name="Huang Y.H."/>
            <person name="Xu Z.Y."/>
            <person name="Chen M.L."/>
            <person name="Du X.Y."/>
            <person name="Qiu B.Y."/>
            <person name="Chen P.T."/>
            <person name="Zhang W."/>
            <person name="Slipinski A."/>
            <person name="Escalona H.E."/>
            <person name="Waterhouse R.M."/>
            <person name="Zwick A."/>
            <person name="Pang H."/>
        </authorList>
    </citation>
    <scope>NUCLEOTIDE SEQUENCE [LARGE SCALE GENOMIC DNA]</scope>
    <source>
        <strain evidence="3">SYSU2018</strain>
    </source>
</reference>
<evidence type="ECO:0000256" key="2">
    <source>
        <dbReference type="SAM" id="SignalP"/>
    </source>
</evidence>
<sequence length="228" mass="24849">MKVLAAFTLIVISLASAEPPRYRPVLSRQADASGTAPYSPRGWRPSGPSFNIPERSGNQQNYPPPNPNPSYGPPPEPQPSYGPPSTEEVTTQGPLTTTESLEAGSDENRQVEKIEVEGRSKKDESSPTRSAQNSQPGGYFVLLPQVQLQRQNLILQVTPTTQQNTVLSTPVAEIPTETLVQPVSVKTQKTAALVAAPLQWQNIVPITSAFRNEIYTPFSSSLLQIYQI</sequence>
<accession>A0ABD2MK70</accession>